<name>A0A6G0X0Y5_9STRA</name>
<dbReference type="PANTHER" id="PTHR11662:SF399">
    <property type="entry name" value="FI19708P1-RELATED"/>
    <property type="match status" value="1"/>
</dbReference>
<feature type="domain" description="Major facilitator superfamily (MFS) profile" evidence="8">
    <location>
        <begin position="1"/>
        <end position="394"/>
    </location>
</feature>
<keyword evidence="4" id="KW-0769">Symport</keyword>
<comment type="caution">
    <text evidence="9">The sequence shown here is derived from an EMBL/GenBank/DDBJ whole genome shotgun (WGS) entry which is preliminary data.</text>
</comment>
<feature type="transmembrane region" description="Helical" evidence="7">
    <location>
        <begin position="54"/>
        <end position="73"/>
    </location>
</feature>
<feature type="transmembrane region" description="Helical" evidence="7">
    <location>
        <begin position="243"/>
        <end position="263"/>
    </location>
</feature>
<gene>
    <name evidence="9" type="ORF">Ae201684_009783</name>
</gene>
<organism evidence="9 10">
    <name type="scientific">Aphanomyces euteiches</name>
    <dbReference type="NCBI Taxonomy" id="100861"/>
    <lineage>
        <taxon>Eukaryota</taxon>
        <taxon>Sar</taxon>
        <taxon>Stramenopiles</taxon>
        <taxon>Oomycota</taxon>
        <taxon>Saprolegniomycetes</taxon>
        <taxon>Saprolegniales</taxon>
        <taxon>Verrucalvaceae</taxon>
        <taxon>Aphanomyces</taxon>
    </lineage>
</organism>
<sequence>MLCYADRTNIGVALPSFEPDHDKQGRILSAFFYGYICTQMLGAHWASLYGAKRVLLVGVFVWTVFDLLTIPAASSSTWVLCVVRAGVGLGEGILFPTMHVVAATWYPQSERSRLIATVSSGVDLGTILSMLVAPLLLSAFGWRTIFLSFGGLSALWLIWFGCRAASKPDTDPLITTNEKAAILAQRDTPALNKSISTRHLLTSRAVWAIYCSHFALNYGWYVLLGWLPLYFRLKLHVPLSSSGFSSACPYIAGYVGILVWGYVSDKWIQRGQRPLVVRKVMNAVGLVGAALCLVLLRFAHSTTVAVVLLSLTLFLARAATMGYWVHMVDMAPGYAGHIMGISNTIGTLSGIVGNLFTGWMLGRSEENWDVVFGVAASILVWGAIMFELWAAECLEGKPSRGEKAQDNMMTAHLLDDDLHLESDEFFI</sequence>
<feature type="transmembrane region" description="Helical" evidence="7">
    <location>
        <begin position="207"/>
        <end position="231"/>
    </location>
</feature>
<keyword evidence="10" id="KW-1185">Reference proteome</keyword>
<dbReference type="InterPro" id="IPR020846">
    <property type="entry name" value="MFS_dom"/>
</dbReference>
<proteinExistence type="predicted"/>
<feature type="transmembrane region" description="Helical" evidence="7">
    <location>
        <begin position="275"/>
        <end position="298"/>
    </location>
</feature>
<keyword evidence="2" id="KW-0813">Transport</keyword>
<feature type="transmembrane region" description="Helical" evidence="7">
    <location>
        <begin position="85"/>
        <end position="107"/>
    </location>
</feature>
<reference evidence="9 10" key="1">
    <citation type="submission" date="2019-07" db="EMBL/GenBank/DDBJ databases">
        <title>Genomics analysis of Aphanomyces spp. identifies a new class of oomycete effector associated with host adaptation.</title>
        <authorList>
            <person name="Gaulin E."/>
        </authorList>
    </citation>
    <scope>NUCLEOTIDE SEQUENCE [LARGE SCALE GENOMIC DNA]</scope>
    <source>
        <strain evidence="9 10">ATCC 201684</strain>
    </source>
</reference>
<feature type="transmembrane region" description="Helical" evidence="7">
    <location>
        <begin position="142"/>
        <end position="162"/>
    </location>
</feature>
<keyword evidence="6 7" id="KW-0472">Membrane</keyword>
<dbReference type="PANTHER" id="PTHR11662">
    <property type="entry name" value="SOLUTE CARRIER FAMILY 17"/>
    <property type="match status" value="1"/>
</dbReference>
<dbReference type="FunFam" id="1.20.1250.20:FF:000003">
    <property type="entry name" value="Solute carrier family 17 member 3"/>
    <property type="match status" value="1"/>
</dbReference>
<dbReference type="PROSITE" id="PS50850">
    <property type="entry name" value="MFS"/>
    <property type="match status" value="1"/>
</dbReference>
<evidence type="ECO:0000256" key="6">
    <source>
        <dbReference type="ARBA" id="ARBA00023136"/>
    </source>
</evidence>
<evidence type="ECO:0000256" key="1">
    <source>
        <dbReference type="ARBA" id="ARBA00004141"/>
    </source>
</evidence>
<dbReference type="SUPFAM" id="SSF103473">
    <property type="entry name" value="MFS general substrate transporter"/>
    <property type="match status" value="1"/>
</dbReference>
<protein>
    <recommendedName>
        <fullName evidence="8">Major facilitator superfamily (MFS) profile domain-containing protein</fullName>
    </recommendedName>
</protein>
<evidence type="ECO:0000256" key="4">
    <source>
        <dbReference type="ARBA" id="ARBA00022847"/>
    </source>
</evidence>
<accession>A0A6G0X0Y5</accession>
<dbReference type="VEuPathDB" id="FungiDB:AeMF1_005542"/>
<dbReference type="InterPro" id="IPR011701">
    <property type="entry name" value="MFS"/>
</dbReference>
<feature type="transmembrane region" description="Helical" evidence="7">
    <location>
        <begin position="27"/>
        <end position="47"/>
    </location>
</feature>
<feature type="transmembrane region" description="Helical" evidence="7">
    <location>
        <begin position="370"/>
        <end position="390"/>
    </location>
</feature>
<dbReference type="GO" id="GO:0015293">
    <property type="term" value="F:symporter activity"/>
    <property type="evidence" value="ECO:0007669"/>
    <property type="project" value="UniProtKB-KW"/>
</dbReference>
<dbReference type="InterPro" id="IPR036259">
    <property type="entry name" value="MFS_trans_sf"/>
</dbReference>
<dbReference type="Gene3D" id="1.20.1250.20">
    <property type="entry name" value="MFS general substrate transporter like domains"/>
    <property type="match status" value="2"/>
</dbReference>
<comment type="subcellular location">
    <subcellularLocation>
        <location evidence="1">Membrane</location>
        <topology evidence="1">Multi-pass membrane protein</topology>
    </subcellularLocation>
</comment>
<evidence type="ECO:0000256" key="3">
    <source>
        <dbReference type="ARBA" id="ARBA00022692"/>
    </source>
</evidence>
<feature type="transmembrane region" description="Helical" evidence="7">
    <location>
        <begin position="337"/>
        <end position="358"/>
    </location>
</feature>
<feature type="transmembrane region" description="Helical" evidence="7">
    <location>
        <begin position="114"/>
        <end position="136"/>
    </location>
</feature>
<keyword evidence="5 7" id="KW-1133">Transmembrane helix</keyword>
<dbReference type="InterPro" id="IPR050382">
    <property type="entry name" value="MFS_Na/Anion_cotransporter"/>
</dbReference>
<keyword evidence="3 7" id="KW-0812">Transmembrane</keyword>
<dbReference type="EMBL" id="VJMJ01000122">
    <property type="protein sequence ID" value="KAF0733549.1"/>
    <property type="molecule type" value="Genomic_DNA"/>
</dbReference>
<evidence type="ECO:0000313" key="9">
    <source>
        <dbReference type="EMBL" id="KAF0733549.1"/>
    </source>
</evidence>
<evidence type="ECO:0000259" key="8">
    <source>
        <dbReference type="PROSITE" id="PS50850"/>
    </source>
</evidence>
<dbReference type="GO" id="GO:0016020">
    <property type="term" value="C:membrane"/>
    <property type="evidence" value="ECO:0007669"/>
    <property type="project" value="UniProtKB-SubCell"/>
</dbReference>
<evidence type="ECO:0000256" key="7">
    <source>
        <dbReference type="SAM" id="Phobius"/>
    </source>
</evidence>
<evidence type="ECO:0000256" key="5">
    <source>
        <dbReference type="ARBA" id="ARBA00022989"/>
    </source>
</evidence>
<dbReference type="Proteomes" id="UP000481153">
    <property type="component" value="Unassembled WGS sequence"/>
</dbReference>
<evidence type="ECO:0000313" key="10">
    <source>
        <dbReference type="Proteomes" id="UP000481153"/>
    </source>
</evidence>
<dbReference type="AlphaFoldDB" id="A0A6G0X0Y5"/>
<evidence type="ECO:0000256" key="2">
    <source>
        <dbReference type="ARBA" id="ARBA00022448"/>
    </source>
</evidence>
<dbReference type="Pfam" id="PF07690">
    <property type="entry name" value="MFS_1"/>
    <property type="match status" value="1"/>
</dbReference>
<feature type="transmembrane region" description="Helical" evidence="7">
    <location>
        <begin position="304"/>
        <end position="325"/>
    </location>
</feature>